<dbReference type="GO" id="GO:0003690">
    <property type="term" value="F:double-stranded DNA binding"/>
    <property type="evidence" value="ECO:0007669"/>
    <property type="project" value="TreeGrafter"/>
</dbReference>
<feature type="region of interest" description="Disordered" evidence="5">
    <location>
        <begin position="432"/>
        <end position="474"/>
    </location>
</feature>
<reference evidence="6" key="1">
    <citation type="submission" date="2019-06" db="EMBL/GenBank/DDBJ databases">
        <authorList>
            <person name="Zheng W."/>
        </authorList>
    </citation>
    <scope>NUCLEOTIDE SEQUENCE</scope>
    <source>
        <strain evidence="6">QDHG01</strain>
    </source>
</reference>
<evidence type="ECO:0000313" key="7">
    <source>
        <dbReference type="Proteomes" id="UP000785679"/>
    </source>
</evidence>
<feature type="compositionally biased region" description="Acidic residues" evidence="5">
    <location>
        <begin position="439"/>
        <end position="464"/>
    </location>
</feature>
<keyword evidence="2" id="KW-0233">DNA recombination</keyword>
<dbReference type="OrthoDB" id="10660535at2759"/>
<dbReference type="GO" id="GO:0010774">
    <property type="term" value="P:meiotic strand invasion involved in reciprocal meiotic recombination"/>
    <property type="evidence" value="ECO:0007669"/>
    <property type="project" value="TreeGrafter"/>
</dbReference>
<dbReference type="GO" id="GO:0120231">
    <property type="term" value="C:DNA recombinase auxiliary factor complex"/>
    <property type="evidence" value="ECO:0007669"/>
    <property type="project" value="TreeGrafter"/>
</dbReference>
<dbReference type="Proteomes" id="UP000785679">
    <property type="component" value="Unassembled WGS sequence"/>
</dbReference>
<dbReference type="EMBL" id="RRYP01002520">
    <property type="protein sequence ID" value="TNV84687.1"/>
    <property type="molecule type" value="Genomic_DNA"/>
</dbReference>
<evidence type="ECO:0000256" key="1">
    <source>
        <dbReference type="ARBA" id="ARBA00004123"/>
    </source>
</evidence>
<organism evidence="6 7">
    <name type="scientific">Halteria grandinella</name>
    <dbReference type="NCBI Taxonomy" id="5974"/>
    <lineage>
        <taxon>Eukaryota</taxon>
        <taxon>Sar</taxon>
        <taxon>Alveolata</taxon>
        <taxon>Ciliophora</taxon>
        <taxon>Intramacronucleata</taxon>
        <taxon>Spirotrichea</taxon>
        <taxon>Stichotrichia</taxon>
        <taxon>Sporadotrichida</taxon>
        <taxon>Halteriidae</taxon>
        <taxon>Halteria</taxon>
    </lineage>
</organism>
<dbReference type="GO" id="GO:0007129">
    <property type="term" value="P:homologous chromosome pairing at meiosis"/>
    <property type="evidence" value="ECO:0007669"/>
    <property type="project" value="TreeGrafter"/>
</dbReference>
<sequence>MDQITLSQQNLQDDTLVLDEHRQNQFISFSDDDRIKVEGLFSGNRLQTRRQSKGLTYFDRLKPRVSISVGDLEDWHKQRYGQEQQRKRRRLNKTVDDIEEVLSEDSSEEEVYIELNRTVADAEESKVNKSLLHENWIEEFEKQKKKVNNKKRKRNSSSSSKSRSPTPVSKQNLQFDQQVNKRKASVKHQDVVSNSRSVQSSVKESSLDSEEETRRELEKIKRDIVKMLAAKDEPQSIAQISIFTKYLKTVCDEALVLLVGEKKVKRKDFGKNNQLFYLSQSPEDPSVKEEVKQRVRQLIQIEREEISKDQEQAHLEKELKEIKQLPTTLDVNNRILAIRTEMESLRQQLALFKQSEEYVGDQGIARNISLRRQLVKAKEVLVKRREGCIDMVEVLSEQLNEPIAKILRKAIIDMDEFSDTQAFEILGIKLEEKKKEDSEMNEDNIDGEEEEEEGEEEQEEEQDESPSKNVNNDQ</sequence>
<evidence type="ECO:0000313" key="6">
    <source>
        <dbReference type="EMBL" id="TNV84687.1"/>
    </source>
</evidence>
<keyword evidence="3" id="KW-0539">Nucleus</keyword>
<proteinExistence type="predicted"/>
<feature type="compositionally biased region" description="Low complexity" evidence="5">
    <location>
        <begin position="191"/>
        <end position="204"/>
    </location>
</feature>
<keyword evidence="4" id="KW-0469">Meiosis</keyword>
<feature type="compositionally biased region" description="Polar residues" evidence="5">
    <location>
        <begin position="165"/>
        <end position="178"/>
    </location>
</feature>
<comment type="subcellular location">
    <subcellularLocation>
        <location evidence="1">Nucleus</location>
    </subcellularLocation>
</comment>
<feature type="region of interest" description="Disordered" evidence="5">
    <location>
        <begin position="143"/>
        <end position="213"/>
    </location>
</feature>
<gene>
    <name evidence="6" type="ORF">FGO68_gene6663</name>
</gene>
<dbReference type="AlphaFoldDB" id="A0A8J8P086"/>
<dbReference type="GO" id="GO:0000794">
    <property type="term" value="C:condensed nuclear chromosome"/>
    <property type="evidence" value="ECO:0007669"/>
    <property type="project" value="TreeGrafter"/>
</dbReference>
<dbReference type="GO" id="GO:0120230">
    <property type="term" value="F:recombinase activator activity"/>
    <property type="evidence" value="ECO:0007669"/>
    <property type="project" value="TreeGrafter"/>
</dbReference>
<protein>
    <submittedName>
        <fullName evidence="6">Uncharacterized protein</fullName>
    </submittedName>
</protein>
<evidence type="ECO:0000256" key="3">
    <source>
        <dbReference type="ARBA" id="ARBA00023242"/>
    </source>
</evidence>
<dbReference type="PANTHER" id="PTHR15938">
    <property type="entry name" value="TBP-1 INTERACTING PROTEIN"/>
    <property type="match status" value="1"/>
</dbReference>
<evidence type="ECO:0000256" key="5">
    <source>
        <dbReference type="SAM" id="MobiDB-lite"/>
    </source>
</evidence>
<accession>A0A8J8P086</accession>
<dbReference type="PANTHER" id="PTHR15938:SF0">
    <property type="entry name" value="HOMOLOGOUS-PAIRING PROTEIN 2 HOMOLOG"/>
    <property type="match status" value="1"/>
</dbReference>
<comment type="caution">
    <text evidence="6">The sequence shown here is derived from an EMBL/GenBank/DDBJ whole genome shotgun (WGS) entry which is preliminary data.</text>
</comment>
<dbReference type="GO" id="GO:0000709">
    <property type="term" value="P:meiotic joint molecule formation"/>
    <property type="evidence" value="ECO:0007669"/>
    <property type="project" value="TreeGrafter"/>
</dbReference>
<name>A0A8J8P086_HALGN</name>
<keyword evidence="7" id="KW-1185">Reference proteome</keyword>
<evidence type="ECO:0000256" key="2">
    <source>
        <dbReference type="ARBA" id="ARBA00023172"/>
    </source>
</evidence>
<evidence type="ECO:0000256" key="4">
    <source>
        <dbReference type="ARBA" id="ARBA00023254"/>
    </source>
</evidence>
<feature type="compositionally biased region" description="Basic residues" evidence="5">
    <location>
        <begin position="143"/>
        <end position="155"/>
    </location>
</feature>